<sequence>MLAAVEDEVSQAVAALFSARAQTYQAVSAQAGAFHAQFMQALIAGADSYAITEAANASPLQQLLNAINAPSQALTGRPLIGDGAAGRWTSRIALTRNRPGRPPIEIEGMGRDSTRHGWAVLGAVRRSRCRPIGHAGSGYRILRS</sequence>
<comment type="caution">
    <text evidence="2">The sequence shown here is derived from an EMBL/GenBank/DDBJ whole genome shotgun (WGS) entry which is preliminary data.</text>
</comment>
<evidence type="ECO:0000313" key="2">
    <source>
        <dbReference type="EMBL" id="KAA1245683.1"/>
    </source>
</evidence>
<reference evidence="2 3" key="1">
    <citation type="submission" date="2019-09" db="EMBL/GenBank/DDBJ databases">
        <title>Report of infection by Mycobacterium simiae a patient suffering from pulmonary tuberculosis.</title>
        <authorList>
            <person name="Mohanty P.S."/>
            <person name="Bansal A.K."/>
            <person name="Singh H."/>
            <person name="Sharma S."/>
            <person name="Patil S.A."/>
            <person name="Upadhaya P."/>
            <person name="Singh P.K."/>
            <person name="Kumar D."/>
            <person name="Kumar S."/>
            <person name="Singh R.K."/>
            <person name="Chaudhary B."/>
        </authorList>
    </citation>
    <scope>NUCLEOTIDE SEQUENCE [LARGE SCALE GENOMIC DNA]</scope>
    <source>
        <strain evidence="2 3">JAL-560-SIM</strain>
    </source>
</reference>
<name>A0A5B1BE72_MYCSI</name>
<dbReference type="InterPro" id="IPR038332">
    <property type="entry name" value="PPE_sf"/>
</dbReference>
<dbReference type="InterPro" id="IPR000084">
    <property type="entry name" value="PE-PGRS_N"/>
</dbReference>
<dbReference type="OrthoDB" id="4737262at2"/>
<dbReference type="Pfam" id="PF00934">
    <property type="entry name" value="PE"/>
    <property type="match status" value="1"/>
</dbReference>
<dbReference type="AlphaFoldDB" id="A0A5B1BE72"/>
<dbReference type="EMBL" id="VTZN01000246">
    <property type="protein sequence ID" value="KAA1245683.1"/>
    <property type="molecule type" value="Genomic_DNA"/>
</dbReference>
<dbReference type="Proteomes" id="UP000324701">
    <property type="component" value="Unassembled WGS sequence"/>
</dbReference>
<dbReference type="SUPFAM" id="SSF140459">
    <property type="entry name" value="PE/PPE dimer-like"/>
    <property type="match status" value="1"/>
</dbReference>
<keyword evidence="3" id="KW-1185">Reference proteome</keyword>
<protein>
    <submittedName>
        <fullName evidence="2">PE family protein</fullName>
    </submittedName>
</protein>
<gene>
    <name evidence="2" type="ORF">F0Q45_23945</name>
</gene>
<dbReference type="Gene3D" id="1.10.287.850">
    <property type="entry name" value="HP0062-like domain"/>
    <property type="match status" value="1"/>
</dbReference>
<organism evidence="2 3">
    <name type="scientific">Mycobacterium simiae</name>
    <name type="common">Mycobacterium habana</name>
    <dbReference type="NCBI Taxonomy" id="1784"/>
    <lineage>
        <taxon>Bacteria</taxon>
        <taxon>Bacillati</taxon>
        <taxon>Actinomycetota</taxon>
        <taxon>Actinomycetes</taxon>
        <taxon>Mycobacteriales</taxon>
        <taxon>Mycobacteriaceae</taxon>
        <taxon>Mycobacterium</taxon>
        <taxon>Mycobacterium simiae complex</taxon>
    </lineage>
</organism>
<evidence type="ECO:0000313" key="3">
    <source>
        <dbReference type="Proteomes" id="UP000324701"/>
    </source>
</evidence>
<accession>A0A5B1BE72</accession>
<feature type="domain" description="PE" evidence="1">
    <location>
        <begin position="2"/>
        <end position="56"/>
    </location>
</feature>
<evidence type="ECO:0000259" key="1">
    <source>
        <dbReference type="Pfam" id="PF00934"/>
    </source>
</evidence>
<proteinExistence type="predicted"/>